<dbReference type="Gene3D" id="2.10.25.10">
    <property type="entry name" value="Laminin"/>
    <property type="match status" value="1"/>
</dbReference>
<keyword evidence="1" id="KW-0433">Leucine-rich repeat</keyword>
<feature type="disulfide bond" evidence="4">
    <location>
        <begin position="271"/>
        <end position="280"/>
    </location>
</feature>
<dbReference type="GO" id="GO:0005886">
    <property type="term" value="C:plasma membrane"/>
    <property type="evidence" value="ECO:0007669"/>
    <property type="project" value="TreeGrafter"/>
</dbReference>
<dbReference type="Pfam" id="PF13855">
    <property type="entry name" value="LRR_8"/>
    <property type="match status" value="2"/>
</dbReference>
<dbReference type="PROSITE" id="PS50026">
    <property type="entry name" value="EGF_3"/>
    <property type="match status" value="1"/>
</dbReference>
<evidence type="ECO:0000313" key="7">
    <source>
        <dbReference type="Proteomes" id="UP000683360"/>
    </source>
</evidence>
<dbReference type="InterPro" id="IPR003591">
    <property type="entry name" value="Leu-rich_rpt_typical-subtyp"/>
</dbReference>
<dbReference type="InterPro" id="IPR032675">
    <property type="entry name" value="LRR_dom_sf"/>
</dbReference>
<feature type="domain" description="EGF-like" evidence="5">
    <location>
        <begin position="247"/>
        <end position="281"/>
    </location>
</feature>
<organism evidence="6 7">
    <name type="scientific">Mytilus edulis</name>
    <name type="common">Blue mussel</name>
    <dbReference type="NCBI Taxonomy" id="6550"/>
    <lineage>
        <taxon>Eukaryota</taxon>
        <taxon>Metazoa</taxon>
        <taxon>Spiralia</taxon>
        <taxon>Lophotrochozoa</taxon>
        <taxon>Mollusca</taxon>
        <taxon>Bivalvia</taxon>
        <taxon>Autobranchia</taxon>
        <taxon>Pteriomorphia</taxon>
        <taxon>Mytilida</taxon>
        <taxon>Mytiloidea</taxon>
        <taxon>Mytilidae</taxon>
        <taxon>Mytilinae</taxon>
        <taxon>Mytilus</taxon>
    </lineage>
</organism>
<name>A0A8S3SPD7_MYTED</name>
<evidence type="ECO:0000256" key="3">
    <source>
        <dbReference type="ARBA" id="ARBA00022737"/>
    </source>
</evidence>
<dbReference type="AlphaFoldDB" id="A0A8S3SPD7"/>
<evidence type="ECO:0000256" key="2">
    <source>
        <dbReference type="ARBA" id="ARBA00022729"/>
    </source>
</evidence>
<keyword evidence="4" id="KW-1015">Disulfide bond</keyword>
<dbReference type="InterPro" id="IPR050541">
    <property type="entry name" value="LRR_TM_domain-containing"/>
</dbReference>
<dbReference type="SMART" id="SM00369">
    <property type="entry name" value="LRR_TYP"/>
    <property type="match status" value="7"/>
</dbReference>
<dbReference type="SUPFAM" id="SSF52058">
    <property type="entry name" value="L domain-like"/>
    <property type="match status" value="1"/>
</dbReference>
<dbReference type="OrthoDB" id="6131022at2759"/>
<dbReference type="InterPro" id="IPR001611">
    <property type="entry name" value="Leu-rich_rpt"/>
</dbReference>
<dbReference type="InterPro" id="IPR000742">
    <property type="entry name" value="EGF"/>
</dbReference>
<comment type="caution">
    <text evidence="6">The sequence shown here is derived from an EMBL/GenBank/DDBJ whole genome shotgun (WGS) entry which is preliminary data.</text>
</comment>
<evidence type="ECO:0000256" key="4">
    <source>
        <dbReference type="PROSITE-ProRule" id="PRU00076"/>
    </source>
</evidence>
<protein>
    <recommendedName>
        <fullName evidence="5">EGF-like domain-containing protein</fullName>
    </recommendedName>
</protein>
<keyword evidence="2" id="KW-0732">Signal</keyword>
<dbReference type="PROSITE" id="PS00022">
    <property type="entry name" value="EGF_1"/>
    <property type="match status" value="1"/>
</dbReference>
<sequence>MGRSTVRKLLVKTSYYKLLLCNQKKSLSTYVRYLYDNKIQSIESNTFVNMTNLYNLYLYNNEISTIKQPAFTDLPTLKYLRLYNNKIQAIESNTFVNMTNLYLYNNKIQSIESNTFVNLTSLFELSLYSNEISTIQQSAFMNLPRLYYLHLYSNEISAIEQSAFMNLPNLHYLHLNGNNISLIEENALGNLSQLSTLNLGSNPINCDCSVIPFWSWIIERPSIGTSAQCSDGKFIISLRSAELDKCNPDNCQCFNGGKCITSGDGKVVCDCIGQWTGELCLESQCTTYDCGFGNCFVEPINGTAQCVCDNKQPTYCPGKQFNLGD</sequence>
<evidence type="ECO:0000259" key="5">
    <source>
        <dbReference type="PROSITE" id="PS50026"/>
    </source>
</evidence>
<evidence type="ECO:0000313" key="6">
    <source>
        <dbReference type="EMBL" id="CAG2222668.1"/>
    </source>
</evidence>
<dbReference type="Proteomes" id="UP000683360">
    <property type="component" value="Unassembled WGS sequence"/>
</dbReference>
<gene>
    <name evidence="6" type="ORF">MEDL_36035</name>
</gene>
<keyword evidence="3" id="KW-0677">Repeat</keyword>
<dbReference type="PANTHER" id="PTHR24369">
    <property type="entry name" value="ANTIGEN BSP, PUTATIVE-RELATED"/>
    <property type="match status" value="1"/>
</dbReference>
<dbReference type="EMBL" id="CAJPWZ010001766">
    <property type="protein sequence ID" value="CAG2222668.1"/>
    <property type="molecule type" value="Genomic_DNA"/>
</dbReference>
<proteinExistence type="predicted"/>
<keyword evidence="7" id="KW-1185">Reference proteome</keyword>
<dbReference type="PANTHER" id="PTHR24369:SF210">
    <property type="entry name" value="CHAOPTIN-RELATED"/>
    <property type="match status" value="1"/>
</dbReference>
<accession>A0A8S3SPD7</accession>
<keyword evidence="4" id="KW-0245">EGF-like domain</keyword>
<dbReference type="Gene3D" id="3.80.10.10">
    <property type="entry name" value="Ribonuclease Inhibitor"/>
    <property type="match status" value="2"/>
</dbReference>
<dbReference type="PROSITE" id="PS51450">
    <property type="entry name" value="LRR"/>
    <property type="match status" value="1"/>
</dbReference>
<reference evidence="6" key="1">
    <citation type="submission" date="2021-03" db="EMBL/GenBank/DDBJ databases">
        <authorList>
            <person name="Bekaert M."/>
        </authorList>
    </citation>
    <scope>NUCLEOTIDE SEQUENCE</scope>
</reference>
<evidence type="ECO:0000256" key="1">
    <source>
        <dbReference type="ARBA" id="ARBA00022614"/>
    </source>
</evidence>
<comment type="caution">
    <text evidence="4">Lacks conserved residue(s) required for the propagation of feature annotation.</text>
</comment>